<dbReference type="RefSeq" id="WP_085752397.1">
    <property type="nucleotide sequence ID" value="NZ_BSPR01000006.1"/>
</dbReference>
<sequence>MKHPWIHDHPALARPVPDAAAGIEVVEIVHPERFCFGAETRSPASPAQARILILDTLAHLAAITASMLTDLGYEARWCIDSRDVIEHLDRDAACDLLVAPALNPTLDAGLALARAAQARQPALRILLTHGSAQDVGTAPFERLAKPYSQTKLHHKVRQVLVAPPGTP</sequence>
<accession>A0A1W6LCZ5</accession>
<dbReference type="Proteomes" id="UP000193427">
    <property type="component" value="Chromosome"/>
</dbReference>
<dbReference type="AlphaFoldDB" id="A0A1W6LCZ5"/>
<evidence type="ECO:0000256" key="1">
    <source>
        <dbReference type="PROSITE-ProRule" id="PRU00169"/>
    </source>
</evidence>
<dbReference type="GO" id="GO:0000160">
    <property type="term" value="P:phosphorelay signal transduction system"/>
    <property type="evidence" value="ECO:0007669"/>
    <property type="project" value="InterPro"/>
</dbReference>
<dbReference type="KEGG" id="rgu:A4W93_20565"/>
<dbReference type="InterPro" id="IPR001789">
    <property type="entry name" value="Sig_transdc_resp-reg_receiver"/>
</dbReference>
<dbReference type="OrthoDB" id="9784719at2"/>
<comment type="caution">
    <text evidence="1">Lacks conserved residue(s) required for the propagation of feature annotation.</text>
</comment>
<protein>
    <submittedName>
        <fullName evidence="2">Uncharacterized protein</fullName>
    </submittedName>
</protein>
<organism evidence="2 3">
    <name type="scientific">Piscinibacter gummiphilus</name>
    <dbReference type="NCBI Taxonomy" id="946333"/>
    <lineage>
        <taxon>Bacteria</taxon>
        <taxon>Pseudomonadati</taxon>
        <taxon>Pseudomonadota</taxon>
        <taxon>Betaproteobacteria</taxon>
        <taxon>Burkholderiales</taxon>
        <taxon>Sphaerotilaceae</taxon>
        <taxon>Piscinibacter</taxon>
    </lineage>
</organism>
<evidence type="ECO:0000313" key="2">
    <source>
        <dbReference type="EMBL" id="ARN22099.1"/>
    </source>
</evidence>
<gene>
    <name evidence="2" type="ORF">A4W93_20565</name>
</gene>
<dbReference type="InterPro" id="IPR011006">
    <property type="entry name" value="CheY-like_superfamily"/>
</dbReference>
<keyword evidence="3" id="KW-1185">Reference proteome</keyword>
<dbReference type="SUPFAM" id="SSF52172">
    <property type="entry name" value="CheY-like"/>
    <property type="match status" value="1"/>
</dbReference>
<dbReference type="PROSITE" id="PS50110">
    <property type="entry name" value="RESPONSE_REGULATORY"/>
    <property type="match status" value="1"/>
</dbReference>
<proteinExistence type="predicted"/>
<evidence type="ECO:0000313" key="3">
    <source>
        <dbReference type="Proteomes" id="UP000193427"/>
    </source>
</evidence>
<dbReference type="STRING" id="946333.A4W93_20565"/>
<name>A0A1W6LCZ5_9BURK</name>
<dbReference type="EMBL" id="CP015118">
    <property type="protein sequence ID" value="ARN22099.1"/>
    <property type="molecule type" value="Genomic_DNA"/>
</dbReference>
<dbReference type="Gene3D" id="3.40.50.2300">
    <property type="match status" value="1"/>
</dbReference>
<reference evidence="2 3" key="1">
    <citation type="submission" date="2016-04" db="EMBL/GenBank/DDBJ databases">
        <title>Complete genome sequence of natural rubber-degrading, novel Gram-negative bacterium, Rhizobacter gummiphilus strain NS21.</title>
        <authorList>
            <person name="Tabata M."/>
            <person name="Kasai D."/>
            <person name="Fukuda M."/>
        </authorList>
    </citation>
    <scope>NUCLEOTIDE SEQUENCE [LARGE SCALE GENOMIC DNA]</scope>
    <source>
        <strain evidence="2 3">NS21</strain>
    </source>
</reference>